<feature type="transmembrane region" description="Helical" evidence="8">
    <location>
        <begin position="200"/>
        <end position="225"/>
    </location>
</feature>
<gene>
    <name evidence="10" type="ORF">LCGC14_1039640</name>
</gene>
<evidence type="ECO:0000256" key="4">
    <source>
        <dbReference type="ARBA" id="ARBA00022771"/>
    </source>
</evidence>
<dbReference type="GO" id="GO:0004252">
    <property type="term" value="F:serine-type endopeptidase activity"/>
    <property type="evidence" value="ECO:0007669"/>
    <property type="project" value="InterPro"/>
</dbReference>
<keyword evidence="2 8" id="KW-0812">Transmembrane</keyword>
<dbReference type="PROSITE" id="PS51039">
    <property type="entry name" value="ZF_AN1"/>
    <property type="match status" value="1"/>
</dbReference>
<sequence>MPYCEFCGEQVGYLPFTCKYCGGTYCTKHRLPENHECTFELKHVPVSPTPTMDSRKRYQDVVLKKSASKEYLDQGPKVLKKYLKRQDKQRKKTLKTFGRSQKAAPKYNYTKLLFSIIIITSIVALIFDYFGISQYIYLSLNGVIFEYAFQSFFSSLFISFSSSYFSWGSAIINLFFLGFMMFFLYFMARNIEFSYGASHLFKLYIISGLFSVLFYGLLRIALSFYRPIDIYPVYVGLAWGGIYGLISFIIFPMMNRKIKALMTFVPMRLSGKSFLIMIIAIRLLFGLIYSVIDPLLILYYFPELGGILGSFIYYKYKSLRR</sequence>
<evidence type="ECO:0000259" key="9">
    <source>
        <dbReference type="PROSITE" id="PS51039"/>
    </source>
</evidence>
<accession>A0A0F9MWL8</accession>
<dbReference type="GO" id="GO:0016020">
    <property type="term" value="C:membrane"/>
    <property type="evidence" value="ECO:0007669"/>
    <property type="project" value="UniProtKB-SubCell"/>
</dbReference>
<keyword evidence="5" id="KW-0862">Zinc</keyword>
<dbReference type="Pfam" id="PF01694">
    <property type="entry name" value="Rhomboid"/>
    <property type="match status" value="1"/>
</dbReference>
<dbReference type="InterPro" id="IPR035952">
    <property type="entry name" value="Rhomboid-like_sf"/>
</dbReference>
<proteinExistence type="predicted"/>
<comment type="caution">
    <text evidence="10">The sequence shown here is derived from an EMBL/GenBank/DDBJ whole genome shotgun (WGS) entry which is preliminary data.</text>
</comment>
<dbReference type="SMART" id="SM00154">
    <property type="entry name" value="ZnF_AN1"/>
    <property type="match status" value="1"/>
</dbReference>
<feature type="transmembrane region" description="Helical" evidence="8">
    <location>
        <begin position="231"/>
        <end position="253"/>
    </location>
</feature>
<feature type="domain" description="AN1-type" evidence="9">
    <location>
        <begin position="1"/>
        <end position="45"/>
    </location>
</feature>
<keyword evidence="3" id="KW-0479">Metal-binding</keyword>
<dbReference type="InterPro" id="IPR035896">
    <property type="entry name" value="AN1-like_Znf"/>
</dbReference>
<dbReference type="Pfam" id="PF01428">
    <property type="entry name" value="zf-AN1"/>
    <property type="match status" value="1"/>
</dbReference>
<dbReference type="InterPro" id="IPR000058">
    <property type="entry name" value="Znf_AN1"/>
</dbReference>
<dbReference type="Gene3D" id="1.20.1540.10">
    <property type="entry name" value="Rhomboid-like"/>
    <property type="match status" value="1"/>
</dbReference>
<evidence type="ECO:0000256" key="8">
    <source>
        <dbReference type="SAM" id="Phobius"/>
    </source>
</evidence>
<feature type="transmembrane region" description="Helical" evidence="8">
    <location>
        <begin position="298"/>
        <end position="316"/>
    </location>
</feature>
<name>A0A0F9MWL8_9ZZZZ</name>
<evidence type="ECO:0000256" key="1">
    <source>
        <dbReference type="ARBA" id="ARBA00004141"/>
    </source>
</evidence>
<keyword evidence="6 8" id="KW-1133">Transmembrane helix</keyword>
<dbReference type="GO" id="GO:0008270">
    <property type="term" value="F:zinc ion binding"/>
    <property type="evidence" value="ECO:0007669"/>
    <property type="project" value="UniProtKB-KW"/>
</dbReference>
<dbReference type="InterPro" id="IPR022764">
    <property type="entry name" value="Peptidase_S54_rhomboid_dom"/>
</dbReference>
<comment type="subcellular location">
    <subcellularLocation>
        <location evidence="1">Membrane</location>
        <topology evidence="1">Multi-pass membrane protein</topology>
    </subcellularLocation>
</comment>
<evidence type="ECO:0000256" key="2">
    <source>
        <dbReference type="ARBA" id="ARBA00022692"/>
    </source>
</evidence>
<dbReference type="AlphaFoldDB" id="A0A0F9MWL8"/>
<feature type="transmembrane region" description="Helical" evidence="8">
    <location>
        <begin position="164"/>
        <end position="188"/>
    </location>
</feature>
<keyword evidence="7 8" id="KW-0472">Membrane</keyword>
<reference evidence="10" key="1">
    <citation type="journal article" date="2015" name="Nature">
        <title>Complex archaea that bridge the gap between prokaryotes and eukaryotes.</title>
        <authorList>
            <person name="Spang A."/>
            <person name="Saw J.H."/>
            <person name="Jorgensen S.L."/>
            <person name="Zaremba-Niedzwiedzka K."/>
            <person name="Martijn J."/>
            <person name="Lind A.E."/>
            <person name="van Eijk R."/>
            <person name="Schleper C."/>
            <person name="Guy L."/>
            <person name="Ettema T.J."/>
        </authorList>
    </citation>
    <scope>NUCLEOTIDE SEQUENCE</scope>
</reference>
<dbReference type="EMBL" id="LAZR01004273">
    <property type="protein sequence ID" value="KKN10129.1"/>
    <property type="molecule type" value="Genomic_DNA"/>
</dbReference>
<evidence type="ECO:0000256" key="3">
    <source>
        <dbReference type="ARBA" id="ARBA00022723"/>
    </source>
</evidence>
<evidence type="ECO:0000256" key="5">
    <source>
        <dbReference type="ARBA" id="ARBA00022833"/>
    </source>
</evidence>
<feature type="transmembrane region" description="Helical" evidence="8">
    <location>
        <begin position="112"/>
        <end position="130"/>
    </location>
</feature>
<evidence type="ECO:0000256" key="6">
    <source>
        <dbReference type="ARBA" id="ARBA00022989"/>
    </source>
</evidence>
<organism evidence="10">
    <name type="scientific">marine sediment metagenome</name>
    <dbReference type="NCBI Taxonomy" id="412755"/>
    <lineage>
        <taxon>unclassified sequences</taxon>
        <taxon>metagenomes</taxon>
        <taxon>ecological metagenomes</taxon>
    </lineage>
</organism>
<keyword evidence="4" id="KW-0863">Zinc-finger</keyword>
<evidence type="ECO:0000313" key="10">
    <source>
        <dbReference type="EMBL" id="KKN10129.1"/>
    </source>
</evidence>
<dbReference type="Gene3D" id="4.10.1110.10">
    <property type="entry name" value="AN1-like Zinc finger"/>
    <property type="match status" value="1"/>
</dbReference>
<evidence type="ECO:0000256" key="7">
    <source>
        <dbReference type="ARBA" id="ARBA00023136"/>
    </source>
</evidence>
<protein>
    <recommendedName>
        <fullName evidence="9">AN1-type domain-containing protein</fullName>
    </recommendedName>
</protein>
<feature type="transmembrane region" description="Helical" evidence="8">
    <location>
        <begin position="274"/>
        <end position="292"/>
    </location>
</feature>
<dbReference type="SUPFAM" id="SSF118310">
    <property type="entry name" value="AN1-like Zinc finger"/>
    <property type="match status" value="1"/>
</dbReference>